<dbReference type="Proteomes" id="UP000277582">
    <property type="component" value="Unassembled WGS sequence"/>
</dbReference>
<dbReference type="GO" id="GO:0008168">
    <property type="term" value="F:methyltransferase activity"/>
    <property type="evidence" value="ECO:0007669"/>
    <property type="project" value="UniProtKB-KW"/>
</dbReference>
<gene>
    <name evidence="4" type="ORF">D6D85_05650</name>
</gene>
<evidence type="ECO:0000256" key="1">
    <source>
        <dbReference type="ARBA" id="ARBA00022603"/>
    </source>
</evidence>
<dbReference type="PANTHER" id="PTHR43591:SF24">
    <property type="entry name" value="2-METHOXY-6-POLYPRENYL-1,4-BENZOQUINOL METHYLASE, MITOCHONDRIAL"/>
    <property type="match status" value="1"/>
</dbReference>
<evidence type="ECO:0000259" key="3">
    <source>
        <dbReference type="Pfam" id="PF13847"/>
    </source>
</evidence>
<evidence type="ECO:0000313" key="4">
    <source>
        <dbReference type="EMBL" id="RSN75720.1"/>
    </source>
</evidence>
<dbReference type="InterPro" id="IPR029063">
    <property type="entry name" value="SAM-dependent_MTases_sf"/>
</dbReference>
<reference evidence="4 5" key="1">
    <citation type="submission" date="2018-10" db="EMBL/GenBank/DDBJ databases">
        <title>Co-occurring genomic capacity for anaerobic methane metabolism and dissimilatory sulfite reduction discovered in the Korarchaeota.</title>
        <authorList>
            <person name="Mckay L.J."/>
            <person name="Dlakic M."/>
            <person name="Fields M.W."/>
            <person name="Delmont T.O."/>
            <person name="Eren A.M."/>
            <person name="Jay Z.J."/>
            <person name="Klingelsmith K.B."/>
            <person name="Rusch D.B."/>
            <person name="Inskeep W.P."/>
        </authorList>
    </citation>
    <scope>NUCLEOTIDE SEQUENCE [LARGE SCALE GENOMIC DNA]</scope>
    <source>
        <strain evidence="4 5">MDKW</strain>
    </source>
</reference>
<accession>A0A429GPB3</accession>
<sequence length="225" mass="25791">MEALERILPEGIPFPGTRSYSFFARSRIMQTFYRDVALDVTREVERGRILDVGTGPGYLPLQISRMIPESEVIGVDISKDMIKIARRNAERAGARNVRFLLEDANRMSFGNETFDLVVSTGSLHHWKNPVRVINEIYRVLKFGKKALIYDLWRDAPKKLLKEKLRECGYSITAGLIMYSIVKAHSSITVEEVMRILGEEGNMFRNYSVEEGWNSYPVVKVTLLKV</sequence>
<proteinExistence type="predicted"/>
<dbReference type="InterPro" id="IPR025714">
    <property type="entry name" value="Methyltranfer_dom"/>
</dbReference>
<dbReference type="OrthoDB" id="1018at2157"/>
<dbReference type="RefSeq" id="WP_125671055.1">
    <property type="nucleotide sequence ID" value="NZ_RCOS01000070.1"/>
</dbReference>
<evidence type="ECO:0000313" key="5">
    <source>
        <dbReference type="Proteomes" id="UP000277582"/>
    </source>
</evidence>
<dbReference type="Pfam" id="PF13847">
    <property type="entry name" value="Methyltransf_31"/>
    <property type="match status" value="1"/>
</dbReference>
<keyword evidence="5" id="KW-1185">Reference proteome</keyword>
<keyword evidence="4" id="KW-0808">Transferase</keyword>
<dbReference type="GO" id="GO:0032259">
    <property type="term" value="P:methylation"/>
    <property type="evidence" value="ECO:0007669"/>
    <property type="project" value="UniProtKB-KW"/>
</dbReference>
<feature type="domain" description="Methyltransferase" evidence="3">
    <location>
        <begin position="47"/>
        <end position="195"/>
    </location>
</feature>
<dbReference type="AlphaFoldDB" id="A0A429GPB3"/>
<evidence type="ECO:0000256" key="2">
    <source>
        <dbReference type="ARBA" id="ARBA00022691"/>
    </source>
</evidence>
<dbReference type="CDD" id="cd02440">
    <property type="entry name" value="AdoMet_MTases"/>
    <property type="match status" value="1"/>
</dbReference>
<keyword evidence="2" id="KW-0949">S-adenosyl-L-methionine</keyword>
<keyword evidence="1 4" id="KW-0489">Methyltransferase</keyword>
<dbReference type="Gene3D" id="3.40.50.150">
    <property type="entry name" value="Vaccinia Virus protein VP39"/>
    <property type="match status" value="1"/>
</dbReference>
<dbReference type="EMBL" id="RCOS01000070">
    <property type="protein sequence ID" value="RSN75720.1"/>
    <property type="molecule type" value="Genomic_DNA"/>
</dbReference>
<name>A0A429GPB3_9CREN</name>
<dbReference type="SUPFAM" id="SSF53335">
    <property type="entry name" value="S-adenosyl-L-methionine-dependent methyltransferases"/>
    <property type="match status" value="1"/>
</dbReference>
<comment type="caution">
    <text evidence="4">The sequence shown here is derived from an EMBL/GenBank/DDBJ whole genome shotgun (WGS) entry which is preliminary data.</text>
</comment>
<dbReference type="PANTHER" id="PTHR43591">
    <property type="entry name" value="METHYLTRANSFERASE"/>
    <property type="match status" value="1"/>
</dbReference>
<protein>
    <submittedName>
        <fullName evidence="4">Class I SAM-dependent methyltransferase</fullName>
    </submittedName>
</protein>
<organism evidence="4 5">
    <name type="scientific">Candidatus Methanodesulfokora washburnensis</name>
    <dbReference type="NCBI Taxonomy" id="2478471"/>
    <lineage>
        <taxon>Archaea</taxon>
        <taxon>Thermoproteota</taxon>
        <taxon>Candidatus Korarchaeia</taxon>
        <taxon>Candidatus Korarchaeia incertae sedis</taxon>
        <taxon>Candidatus Methanodesulfokora</taxon>
    </lineage>
</organism>